<evidence type="ECO:0000313" key="3">
    <source>
        <dbReference type="Proteomes" id="UP001518680"/>
    </source>
</evidence>
<dbReference type="Proteomes" id="UP001518680">
    <property type="component" value="Unassembled WGS sequence"/>
</dbReference>
<dbReference type="EMBL" id="JAACBX020000002">
    <property type="protein sequence ID" value="MBM0244588.1"/>
    <property type="molecule type" value="Genomic_DNA"/>
</dbReference>
<feature type="region of interest" description="Disordered" evidence="1">
    <location>
        <begin position="39"/>
        <end position="66"/>
    </location>
</feature>
<name>A0ABS1Y893_9CORY</name>
<keyword evidence="3" id="KW-1185">Reference proteome</keyword>
<proteinExistence type="predicted"/>
<accession>A0ABS1Y893</accession>
<dbReference type="RefSeq" id="WP_200449271.1">
    <property type="nucleotide sequence ID" value="NZ_JAACBX020000002.1"/>
</dbReference>
<organism evidence="2 3">
    <name type="scientific">Corynebacterium macginleyi</name>
    <dbReference type="NCBI Taxonomy" id="38290"/>
    <lineage>
        <taxon>Bacteria</taxon>
        <taxon>Bacillati</taxon>
        <taxon>Actinomycetota</taxon>
        <taxon>Actinomycetes</taxon>
        <taxon>Mycobacteriales</taxon>
        <taxon>Corynebacteriaceae</taxon>
        <taxon>Corynebacterium</taxon>
    </lineage>
</organism>
<reference evidence="2 3" key="1">
    <citation type="submission" date="2021-01" db="EMBL/GenBank/DDBJ databases">
        <title>Complete genome sequences of Corynebacterium macginleyi strains isolated from infectious keratitis.</title>
        <authorList>
            <person name="Sagerfors S."/>
            <person name="Poehlein A."/>
            <person name="Soderquist B."/>
            <person name="Bruggemann H."/>
        </authorList>
    </citation>
    <scope>NUCLEOTIDE SEQUENCE [LARGE SCALE GENOMIC DNA]</scope>
    <source>
        <strain evidence="2 3">12T220</strain>
    </source>
</reference>
<evidence type="ECO:0000256" key="1">
    <source>
        <dbReference type="SAM" id="MobiDB-lite"/>
    </source>
</evidence>
<comment type="caution">
    <text evidence="2">The sequence shown here is derived from an EMBL/GenBank/DDBJ whole genome shotgun (WGS) entry which is preliminary data.</text>
</comment>
<sequence length="80" mass="9263">MTPMTPEEAKRWIEEGFNTGRVPQLHARRALQTIADMDTETITTEPHPRGSWNGDAKDPHYFDEAPGTLMRRQVTEWRKA</sequence>
<protein>
    <submittedName>
        <fullName evidence="2">Uncharacterized protein</fullName>
    </submittedName>
</protein>
<evidence type="ECO:0000313" key="2">
    <source>
        <dbReference type="EMBL" id="MBM0244588.1"/>
    </source>
</evidence>
<gene>
    <name evidence="2" type="ORF">GWO63_010145</name>
</gene>